<evidence type="ECO:0000256" key="5">
    <source>
        <dbReference type="ARBA" id="ARBA00023128"/>
    </source>
</evidence>
<evidence type="ECO:0000256" key="2">
    <source>
        <dbReference type="ARBA" id="ARBA00022692"/>
    </source>
</evidence>
<dbReference type="PANTHER" id="PTHR28264">
    <property type="entry name" value="CYTOCHROME C OXIDASE SUBUNIT 7A"/>
    <property type="match status" value="1"/>
</dbReference>
<evidence type="ECO:0000313" key="9">
    <source>
        <dbReference type="Proteomes" id="UP000054350"/>
    </source>
</evidence>
<keyword evidence="4 7" id="KW-1133">Transmembrane helix</keyword>
<dbReference type="OrthoDB" id="2317211at2759"/>
<keyword evidence="3" id="KW-0999">Mitochondrion inner membrane</keyword>
<dbReference type="AlphaFoldDB" id="A0A0L0S4Z9"/>
<feature type="transmembrane region" description="Helical" evidence="7">
    <location>
        <begin position="16"/>
        <end position="36"/>
    </location>
</feature>
<dbReference type="GO" id="GO:0005743">
    <property type="term" value="C:mitochondrial inner membrane"/>
    <property type="evidence" value="ECO:0007669"/>
    <property type="project" value="UniProtKB-SubCell"/>
</dbReference>
<reference evidence="9" key="2">
    <citation type="submission" date="2009-11" db="EMBL/GenBank/DDBJ databases">
        <title>The Genome Sequence of Allomyces macrogynus strain ATCC 38327.</title>
        <authorList>
            <consortium name="The Broad Institute Genome Sequencing Platform"/>
            <person name="Russ C."/>
            <person name="Cuomo C."/>
            <person name="Shea T."/>
            <person name="Young S.K."/>
            <person name="Zeng Q."/>
            <person name="Koehrsen M."/>
            <person name="Haas B."/>
            <person name="Borodovsky M."/>
            <person name="Guigo R."/>
            <person name="Alvarado L."/>
            <person name="Berlin A."/>
            <person name="Borenstein D."/>
            <person name="Chen Z."/>
            <person name="Engels R."/>
            <person name="Freedman E."/>
            <person name="Gellesch M."/>
            <person name="Goldberg J."/>
            <person name="Griggs A."/>
            <person name="Gujja S."/>
            <person name="Heiman D."/>
            <person name="Hepburn T."/>
            <person name="Howarth C."/>
            <person name="Jen D."/>
            <person name="Larson L."/>
            <person name="Lewis B."/>
            <person name="Mehta T."/>
            <person name="Park D."/>
            <person name="Pearson M."/>
            <person name="Roberts A."/>
            <person name="Saif S."/>
            <person name="Shenoy N."/>
            <person name="Sisk P."/>
            <person name="Stolte C."/>
            <person name="Sykes S."/>
            <person name="Walk T."/>
            <person name="White J."/>
            <person name="Yandava C."/>
            <person name="Burger G."/>
            <person name="Gray M.W."/>
            <person name="Holland P.W.H."/>
            <person name="King N."/>
            <person name="Lang F.B.F."/>
            <person name="Roger A.J."/>
            <person name="Ruiz-Trillo I."/>
            <person name="Lander E."/>
            <person name="Nusbaum C."/>
        </authorList>
    </citation>
    <scope>NUCLEOTIDE SEQUENCE [LARGE SCALE GENOMIC DNA]</scope>
    <source>
        <strain evidence="9">ATCC 38327</strain>
    </source>
</reference>
<reference evidence="8 9" key="1">
    <citation type="submission" date="2009-11" db="EMBL/GenBank/DDBJ databases">
        <title>Annotation of Allomyces macrogynus ATCC 38327.</title>
        <authorList>
            <consortium name="The Broad Institute Genome Sequencing Platform"/>
            <person name="Russ C."/>
            <person name="Cuomo C."/>
            <person name="Burger G."/>
            <person name="Gray M.W."/>
            <person name="Holland P.W.H."/>
            <person name="King N."/>
            <person name="Lang F.B.F."/>
            <person name="Roger A.J."/>
            <person name="Ruiz-Trillo I."/>
            <person name="Young S.K."/>
            <person name="Zeng Q."/>
            <person name="Gargeya S."/>
            <person name="Fitzgerald M."/>
            <person name="Haas B."/>
            <person name="Abouelleil A."/>
            <person name="Alvarado L."/>
            <person name="Arachchi H.M."/>
            <person name="Berlin A."/>
            <person name="Chapman S.B."/>
            <person name="Gearin G."/>
            <person name="Goldberg J."/>
            <person name="Griggs A."/>
            <person name="Gujja S."/>
            <person name="Hansen M."/>
            <person name="Heiman D."/>
            <person name="Howarth C."/>
            <person name="Larimer J."/>
            <person name="Lui A."/>
            <person name="MacDonald P.J.P."/>
            <person name="McCowen C."/>
            <person name="Montmayeur A."/>
            <person name="Murphy C."/>
            <person name="Neiman D."/>
            <person name="Pearson M."/>
            <person name="Priest M."/>
            <person name="Roberts A."/>
            <person name="Saif S."/>
            <person name="Shea T."/>
            <person name="Sisk P."/>
            <person name="Stolte C."/>
            <person name="Sykes S."/>
            <person name="Wortman J."/>
            <person name="Nusbaum C."/>
            <person name="Birren B."/>
        </authorList>
    </citation>
    <scope>NUCLEOTIDE SEQUENCE [LARGE SCALE GENOMIC DNA]</scope>
    <source>
        <strain evidence="8 9">ATCC 38327</strain>
    </source>
</reference>
<dbReference type="VEuPathDB" id="FungiDB:AMAG_03187"/>
<name>A0A0L0S4Z9_ALLM3</name>
<protein>
    <recommendedName>
        <fullName evidence="10">Cytochrome c oxidase polypeptide VIIA</fullName>
    </recommendedName>
</protein>
<keyword evidence="2 7" id="KW-0812">Transmembrane</keyword>
<evidence type="ECO:0000256" key="7">
    <source>
        <dbReference type="SAM" id="Phobius"/>
    </source>
</evidence>
<evidence type="ECO:0008006" key="10">
    <source>
        <dbReference type="Google" id="ProtNLM"/>
    </source>
</evidence>
<evidence type="ECO:0000256" key="3">
    <source>
        <dbReference type="ARBA" id="ARBA00022792"/>
    </source>
</evidence>
<dbReference type="CDD" id="cd22888">
    <property type="entry name" value="CcO_VIIa_fungal"/>
    <property type="match status" value="1"/>
</dbReference>
<evidence type="ECO:0000256" key="4">
    <source>
        <dbReference type="ARBA" id="ARBA00022989"/>
    </source>
</evidence>
<evidence type="ECO:0000256" key="1">
    <source>
        <dbReference type="ARBA" id="ARBA00004273"/>
    </source>
</evidence>
<keyword evidence="9" id="KW-1185">Reference proteome</keyword>
<gene>
    <name evidence="8" type="ORF">AMAG_03187</name>
</gene>
<keyword evidence="6 7" id="KW-0472">Membrane</keyword>
<dbReference type="PANTHER" id="PTHR28264:SF1">
    <property type="entry name" value="CYTOCHROME C OXIDASE SUBUNIT 6C"/>
    <property type="match status" value="1"/>
</dbReference>
<organism evidence="8 9">
    <name type="scientific">Allomyces macrogynus (strain ATCC 38327)</name>
    <name type="common">Allomyces javanicus var. macrogynus</name>
    <dbReference type="NCBI Taxonomy" id="578462"/>
    <lineage>
        <taxon>Eukaryota</taxon>
        <taxon>Fungi</taxon>
        <taxon>Fungi incertae sedis</taxon>
        <taxon>Blastocladiomycota</taxon>
        <taxon>Blastocladiomycetes</taxon>
        <taxon>Blastocladiales</taxon>
        <taxon>Blastocladiaceae</taxon>
        <taxon>Allomyces</taxon>
    </lineage>
</organism>
<dbReference type="EMBL" id="GG745331">
    <property type="protein sequence ID" value="KNE57476.1"/>
    <property type="molecule type" value="Genomic_DNA"/>
</dbReference>
<dbReference type="GO" id="GO:0006123">
    <property type="term" value="P:mitochondrial electron transport, cytochrome c to oxygen"/>
    <property type="evidence" value="ECO:0007669"/>
    <property type="project" value="TreeGrafter"/>
</dbReference>
<accession>A0A0L0S4Z9</accession>
<dbReference type="GO" id="GO:0004129">
    <property type="term" value="F:cytochrome-c oxidase activity"/>
    <property type="evidence" value="ECO:0007669"/>
    <property type="project" value="TreeGrafter"/>
</dbReference>
<proteinExistence type="predicted"/>
<evidence type="ECO:0000256" key="6">
    <source>
        <dbReference type="ARBA" id="ARBA00023136"/>
    </source>
</evidence>
<dbReference type="Proteomes" id="UP000054350">
    <property type="component" value="Unassembled WGS sequence"/>
</dbReference>
<sequence length="63" mass="6852">MAAPIAPITGMLRKKFIFDLTGALGLGTGAAMYFWYKIKVPAEEDRIAKLKVIRASQGLPVSE</sequence>
<evidence type="ECO:0000313" key="8">
    <source>
        <dbReference type="EMBL" id="KNE57476.1"/>
    </source>
</evidence>
<comment type="subcellular location">
    <subcellularLocation>
        <location evidence="1">Mitochondrion inner membrane</location>
    </subcellularLocation>
</comment>
<keyword evidence="5" id="KW-0496">Mitochondrion</keyword>